<proteinExistence type="predicted"/>
<dbReference type="STRING" id="1453999.AW06_003062"/>
<dbReference type="PANTHER" id="PTHR34610">
    <property type="entry name" value="SSL7007 PROTEIN"/>
    <property type="match status" value="1"/>
</dbReference>
<sequence length="117" mass="12465">MLDAIRSRGEARLFTSPALLDELADVLTRPSATKRLAIIGRMVREVLADYVEAMEVVEPEHVPRVVPDDADDDQVIAAALAAGTGWIVSGDADLLTLGSYQNIPILSAAQAVQRIAG</sequence>
<keyword evidence="4" id="KW-1185">Reference proteome</keyword>
<evidence type="ECO:0000313" key="5">
    <source>
        <dbReference type="Proteomes" id="UP000509684"/>
    </source>
</evidence>
<evidence type="ECO:0000313" key="2">
    <source>
        <dbReference type="EMBL" id="KFB75895.1"/>
    </source>
</evidence>
<gene>
    <name evidence="2" type="ORF">AW06_003062</name>
    <name evidence="3" type="ORF">HWD57_19400</name>
</gene>
<protein>
    <submittedName>
        <fullName evidence="2 3">Toxin-antitoxin system toxin component, PIN family</fullName>
    </submittedName>
</protein>
<dbReference type="EMBL" id="JDST02000070">
    <property type="protein sequence ID" value="KFB75895.1"/>
    <property type="molecule type" value="Genomic_DNA"/>
</dbReference>
<dbReference type="InterPro" id="IPR002716">
    <property type="entry name" value="PIN_dom"/>
</dbReference>
<evidence type="ECO:0000313" key="4">
    <source>
        <dbReference type="Proteomes" id="UP000021315"/>
    </source>
</evidence>
<dbReference type="InterPro" id="IPR002850">
    <property type="entry name" value="PIN_toxin-like"/>
</dbReference>
<accession>A0A080M5X1</accession>
<dbReference type="SUPFAM" id="SSF88723">
    <property type="entry name" value="PIN domain-like"/>
    <property type="match status" value="1"/>
</dbReference>
<dbReference type="AlphaFoldDB" id="A0A080M5X1"/>
<dbReference type="PANTHER" id="PTHR34610:SF3">
    <property type="entry name" value="SSL7007 PROTEIN"/>
    <property type="match status" value="1"/>
</dbReference>
<feature type="domain" description="PIN" evidence="1">
    <location>
        <begin position="8"/>
        <end position="92"/>
    </location>
</feature>
<reference evidence="2 4" key="1">
    <citation type="submission" date="2014-02" db="EMBL/GenBank/DDBJ databases">
        <title>Expanding our view of genomic diversity in Candidatus Accumulibacter clades.</title>
        <authorList>
            <person name="Skennerton C.T."/>
            <person name="Barr J.J."/>
            <person name="Slater F.R."/>
            <person name="Bond P.L."/>
            <person name="Tyson G.W."/>
        </authorList>
    </citation>
    <scope>NUCLEOTIDE SEQUENCE [LARGE SCALE GENOMIC DNA]</scope>
    <source>
        <strain evidence="4">SK-02</strain>
    </source>
</reference>
<dbReference type="InterPro" id="IPR029060">
    <property type="entry name" value="PIN-like_dom_sf"/>
</dbReference>
<accession>A0A7D5SH22</accession>
<reference evidence="3" key="3">
    <citation type="submission" date="2020-06" db="EMBL/GenBank/DDBJ databases">
        <authorList>
            <person name="Arumugam K."/>
            <person name="Besarab I."/>
            <person name="Haryono M."/>
            <person name="Bagci C."/>
            <person name="Beier S."/>
            <person name="Buchfink B."/>
            <person name="Gorska A."/>
            <person name="Qiu G."/>
            <person name="Huson D.H."/>
            <person name="Williams R.B."/>
        </authorList>
    </citation>
    <scope>NUCLEOTIDE SEQUENCE</scope>
    <source>
        <strain evidence="3">SSA1</strain>
    </source>
</reference>
<dbReference type="Proteomes" id="UP000509684">
    <property type="component" value="Chromosome"/>
</dbReference>
<dbReference type="NCBIfam" id="TIGR00305">
    <property type="entry name" value="putative toxin-antitoxin system toxin component, PIN family"/>
    <property type="match status" value="1"/>
</dbReference>
<evidence type="ECO:0000313" key="3">
    <source>
        <dbReference type="EMBL" id="QLH51722.1"/>
    </source>
</evidence>
<dbReference type="Pfam" id="PF13470">
    <property type="entry name" value="PIN_3"/>
    <property type="match status" value="1"/>
</dbReference>
<dbReference type="EMBL" id="CP058708">
    <property type="protein sequence ID" value="QLH51722.1"/>
    <property type="molecule type" value="Genomic_DNA"/>
</dbReference>
<organism evidence="2 4">
    <name type="scientific">Candidatus Accumulibacter cognatus</name>
    <dbReference type="NCBI Taxonomy" id="2954383"/>
    <lineage>
        <taxon>Bacteria</taxon>
        <taxon>Pseudomonadati</taxon>
        <taxon>Pseudomonadota</taxon>
        <taxon>Betaproteobacteria</taxon>
        <taxon>Candidatus Accumulibacter</taxon>
    </lineage>
</organism>
<evidence type="ECO:0000259" key="1">
    <source>
        <dbReference type="Pfam" id="PF13470"/>
    </source>
</evidence>
<reference evidence="3 5" key="2">
    <citation type="journal article" date="2019" name="Microbiome">
        <title>Annotated bacterial chromosomes from frame-shift-corrected long-read metagenomic data.</title>
        <authorList>
            <person name="Arumugam K."/>
            <person name="Bagci C."/>
            <person name="Bessarab I."/>
            <person name="Beier S."/>
            <person name="Buchfink B."/>
            <person name="Gorska A."/>
            <person name="Qiu G."/>
            <person name="Huson D.H."/>
            <person name="Williams R.B.H."/>
        </authorList>
    </citation>
    <scope>NUCLEOTIDE SEQUENCE [LARGE SCALE GENOMIC DNA]</scope>
    <source>
        <strain evidence="3">SSA1</strain>
    </source>
</reference>
<dbReference type="RefSeq" id="WP_273704689.1">
    <property type="nucleotide sequence ID" value="NZ_JDST02000070.1"/>
</dbReference>
<dbReference type="Proteomes" id="UP000021315">
    <property type="component" value="Unassembled WGS sequence"/>
</dbReference>
<dbReference type="KEGG" id="acog:HWD57_19400"/>
<name>A0A080M5X1_9PROT</name>